<dbReference type="SUPFAM" id="SSF51905">
    <property type="entry name" value="FAD/NAD(P)-binding domain"/>
    <property type="match status" value="1"/>
</dbReference>
<comment type="cofactor">
    <cofactor evidence="1">
        <name>FAD</name>
        <dbReference type="ChEBI" id="CHEBI:57692"/>
    </cofactor>
</comment>
<sequence length="428" mass="45676">METIVIVGGGAGGLELATRLGDTLGASKRARILLVDRYPGHFWKPLLHTVASGKCDPRVEELSFPAQAVEHDFEFVQGEVLCMDRAHQTVTLAPRGGFNAGNGSDGVCRTITYDKLVLALGAITNFYNVPGAAEHALTLDNVDDAESFRRRFLDACIKAGEQKTQVNVVIVGGGATGVELAAELSNSARALAAYRVHTLDPETDIRISVIERGQHLLPQLHPQQANRAARELRALGIEVLTGTAVAEVTHDAVIDAAGNVHRADLTLWAAGVEAPQLCATFGLSVNNLRQIIVDASLCSANDSQVYALGDCASYVCPIKGVAPPRAQVAHQQAMFLADLLARRNGTPRPDFRYHDYGSLVSLGPQTAVGVLTGAITGKSIRVAGATASLLYQLLYQKHLLNLHGTARVATQALVDWLRAKIQPPVKLS</sequence>
<keyword evidence="5" id="KW-0560">Oxidoreductase</keyword>
<evidence type="ECO:0000256" key="5">
    <source>
        <dbReference type="ARBA" id="ARBA00023002"/>
    </source>
</evidence>
<evidence type="ECO:0000256" key="1">
    <source>
        <dbReference type="ARBA" id="ARBA00001974"/>
    </source>
</evidence>
<gene>
    <name evidence="7" type="ORF">GTP90_23220</name>
</gene>
<reference evidence="7" key="1">
    <citation type="submission" date="2019-12" db="EMBL/GenBank/DDBJ databases">
        <title>Novel species isolated from a subtropical stream in China.</title>
        <authorList>
            <person name="Lu H."/>
        </authorList>
    </citation>
    <scope>NUCLEOTIDE SEQUENCE [LARGE SCALE GENOMIC DNA]</scope>
    <source>
        <strain evidence="7">FT81W</strain>
    </source>
</reference>
<accession>A0A845GTV0</accession>
<dbReference type="RefSeq" id="WP_161085767.1">
    <property type="nucleotide sequence ID" value="NZ_WWCX01000053.1"/>
</dbReference>
<comment type="similarity">
    <text evidence="2">Belongs to the NADH dehydrogenase family.</text>
</comment>
<evidence type="ECO:0000256" key="4">
    <source>
        <dbReference type="ARBA" id="ARBA00022827"/>
    </source>
</evidence>
<evidence type="ECO:0000256" key="3">
    <source>
        <dbReference type="ARBA" id="ARBA00022630"/>
    </source>
</evidence>
<dbReference type="EMBL" id="WWCX01000053">
    <property type="protein sequence ID" value="MYM96772.1"/>
    <property type="molecule type" value="Genomic_DNA"/>
</dbReference>
<dbReference type="GO" id="GO:0019646">
    <property type="term" value="P:aerobic electron transport chain"/>
    <property type="evidence" value="ECO:0007669"/>
    <property type="project" value="TreeGrafter"/>
</dbReference>
<dbReference type="InterPro" id="IPR023753">
    <property type="entry name" value="FAD/NAD-binding_dom"/>
</dbReference>
<keyword evidence="4" id="KW-0274">FAD</keyword>
<dbReference type="Pfam" id="PF07992">
    <property type="entry name" value="Pyr_redox_2"/>
    <property type="match status" value="1"/>
</dbReference>
<keyword evidence="3" id="KW-0285">Flavoprotein</keyword>
<evidence type="ECO:0000313" key="7">
    <source>
        <dbReference type="EMBL" id="MYM96772.1"/>
    </source>
</evidence>
<dbReference type="PRINTS" id="PR00411">
    <property type="entry name" value="PNDRDTASEI"/>
</dbReference>
<dbReference type="InterPro" id="IPR051169">
    <property type="entry name" value="NADH-Q_oxidoreductase"/>
</dbReference>
<dbReference type="GO" id="GO:0003955">
    <property type="term" value="F:NAD(P)H dehydrogenase (quinone) activity"/>
    <property type="evidence" value="ECO:0007669"/>
    <property type="project" value="TreeGrafter"/>
</dbReference>
<comment type="caution">
    <text evidence="7">The sequence shown here is derived from an EMBL/GenBank/DDBJ whole genome shotgun (WGS) entry which is preliminary data.</text>
</comment>
<name>A0A845GTV0_9BURK</name>
<evidence type="ECO:0000256" key="2">
    <source>
        <dbReference type="ARBA" id="ARBA00005272"/>
    </source>
</evidence>
<dbReference type="AlphaFoldDB" id="A0A845GTV0"/>
<feature type="domain" description="FAD/NAD(P)-binding" evidence="6">
    <location>
        <begin position="3"/>
        <end position="333"/>
    </location>
</feature>
<evidence type="ECO:0000313" key="8">
    <source>
        <dbReference type="Proteomes" id="UP000447355"/>
    </source>
</evidence>
<proteinExistence type="inferred from homology"/>
<dbReference type="Gene3D" id="3.50.50.100">
    <property type="match status" value="1"/>
</dbReference>
<dbReference type="Proteomes" id="UP000447355">
    <property type="component" value="Unassembled WGS sequence"/>
</dbReference>
<dbReference type="InterPro" id="IPR036188">
    <property type="entry name" value="FAD/NAD-bd_sf"/>
</dbReference>
<evidence type="ECO:0000259" key="6">
    <source>
        <dbReference type="Pfam" id="PF07992"/>
    </source>
</evidence>
<organism evidence="7 8">
    <name type="scientific">Duganella vulcania</name>
    <dbReference type="NCBI Taxonomy" id="2692166"/>
    <lineage>
        <taxon>Bacteria</taxon>
        <taxon>Pseudomonadati</taxon>
        <taxon>Pseudomonadota</taxon>
        <taxon>Betaproteobacteria</taxon>
        <taxon>Burkholderiales</taxon>
        <taxon>Oxalobacteraceae</taxon>
        <taxon>Telluria group</taxon>
        <taxon>Duganella</taxon>
    </lineage>
</organism>
<protein>
    <submittedName>
        <fullName evidence="7">FAD-dependent oxidoreductase</fullName>
    </submittedName>
</protein>
<dbReference type="PRINTS" id="PR00368">
    <property type="entry name" value="FADPNR"/>
</dbReference>
<dbReference type="PANTHER" id="PTHR42913">
    <property type="entry name" value="APOPTOSIS-INDUCING FACTOR 1"/>
    <property type="match status" value="1"/>
</dbReference>
<dbReference type="PANTHER" id="PTHR42913:SF3">
    <property type="entry name" value="64 KDA MITOCHONDRIAL NADH DEHYDROGENASE (EUROFUNG)"/>
    <property type="match status" value="1"/>
</dbReference>